<proteinExistence type="predicted"/>
<accession>A0A7Y8Y379</accession>
<keyword evidence="1" id="KW-0732">Signal</keyword>
<dbReference type="RefSeq" id="WP_176006550.1">
    <property type="nucleotide sequence ID" value="NZ_JABWMI010000014.1"/>
</dbReference>
<feature type="chain" id="PRO_5030596480" description="Lipoprotein" evidence="1">
    <location>
        <begin position="22"/>
        <end position="196"/>
    </location>
</feature>
<evidence type="ECO:0000313" key="3">
    <source>
        <dbReference type="Proteomes" id="UP000535020"/>
    </source>
</evidence>
<gene>
    <name evidence="2" type="ORF">HZF10_12460</name>
</gene>
<dbReference type="EMBL" id="JACBJI010000005">
    <property type="protein sequence ID" value="NYA71738.1"/>
    <property type="molecule type" value="Genomic_DNA"/>
</dbReference>
<keyword evidence="3" id="KW-1185">Reference proteome</keyword>
<evidence type="ECO:0000256" key="1">
    <source>
        <dbReference type="SAM" id="SignalP"/>
    </source>
</evidence>
<dbReference type="PROSITE" id="PS51257">
    <property type="entry name" value="PROKAR_LIPOPROTEIN"/>
    <property type="match status" value="1"/>
</dbReference>
<dbReference type="Proteomes" id="UP000535020">
    <property type="component" value="Unassembled WGS sequence"/>
</dbReference>
<protein>
    <recommendedName>
        <fullName evidence="4">Lipoprotein</fullName>
    </recommendedName>
</protein>
<dbReference type="AlphaFoldDB" id="A0A7Y8Y379"/>
<evidence type="ECO:0000313" key="2">
    <source>
        <dbReference type="EMBL" id="NYA71738.1"/>
    </source>
</evidence>
<organism evidence="2 3">
    <name type="scientific">Flavobacterium agri</name>
    <dbReference type="NCBI Taxonomy" id="2743471"/>
    <lineage>
        <taxon>Bacteria</taxon>
        <taxon>Pseudomonadati</taxon>
        <taxon>Bacteroidota</taxon>
        <taxon>Flavobacteriia</taxon>
        <taxon>Flavobacteriales</taxon>
        <taxon>Flavobacteriaceae</taxon>
        <taxon>Flavobacterium</taxon>
    </lineage>
</organism>
<name>A0A7Y8Y379_9FLAO</name>
<comment type="caution">
    <text evidence="2">The sequence shown here is derived from an EMBL/GenBank/DDBJ whole genome shotgun (WGS) entry which is preliminary data.</text>
</comment>
<sequence>MFKKLTLLALSYALLSSCASVSDYRIGYNTIDQQLDFRQGKWLLGFIEGPTVAKQEMTAKAKIDLNKISGGRVDYAGDVSLLMAEKTPMNPSKNKLAQMYKGTGYDYFINIHCQGSVAESDKDFTEQDYITYTTSFAEVICEVYDLKKGEVVYRQACSARLNKDTSFASKPVFTVLFIAYGKIIDDIQKRAATLQS</sequence>
<reference evidence="2 3" key="1">
    <citation type="submission" date="2020-07" db="EMBL/GenBank/DDBJ databases">
        <authorList>
            <person name="Sun Q."/>
        </authorList>
    </citation>
    <scope>NUCLEOTIDE SEQUENCE [LARGE SCALE GENOMIC DNA]</scope>
    <source>
        <strain evidence="2 3">MAH-1</strain>
    </source>
</reference>
<evidence type="ECO:0008006" key="4">
    <source>
        <dbReference type="Google" id="ProtNLM"/>
    </source>
</evidence>
<feature type="signal peptide" evidence="1">
    <location>
        <begin position="1"/>
        <end position="21"/>
    </location>
</feature>